<proteinExistence type="predicted"/>
<name>A0ABP4E6F9_9ACTN</name>
<evidence type="ECO:0000313" key="2">
    <source>
        <dbReference type="Proteomes" id="UP001499987"/>
    </source>
</evidence>
<dbReference type="Proteomes" id="UP001499987">
    <property type="component" value="Unassembled WGS sequence"/>
</dbReference>
<organism evidence="1 2">
    <name type="scientific">Kitasatospora arboriphila</name>
    <dbReference type="NCBI Taxonomy" id="258052"/>
    <lineage>
        <taxon>Bacteria</taxon>
        <taxon>Bacillati</taxon>
        <taxon>Actinomycetota</taxon>
        <taxon>Actinomycetes</taxon>
        <taxon>Kitasatosporales</taxon>
        <taxon>Streptomycetaceae</taxon>
        <taxon>Kitasatospora</taxon>
    </lineage>
</organism>
<keyword evidence="2" id="KW-1185">Reference proteome</keyword>
<evidence type="ECO:0000313" key="1">
    <source>
        <dbReference type="EMBL" id="GAA1090904.1"/>
    </source>
</evidence>
<dbReference type="EMBL" id="BAAALD010000035">
    <property type="protein sequence ID" value="GAA1090904.1"/>
    <property type="molecule type" value="Genomic_DNA"/>
</dbReference>
<protein>
    <submittedName>
        <fullName evidence="1">Uncharacterized protein</fullName>
    </submittedName>
</protein>
<gene>
    <name evidence="1" type="ORF">GCM10009663_38290</name>
</gene>
<sequence length="151" mass="15385">MTAVGEGPVLWALVVRETGDGTALAEVVVEVDAGHWGGLATDAWESGFVAAGGVPVSTGTVQVRSGRFERLVLVGGREVWEPTPVMEAPREWLSAAAGAGGVVVTVVAPGTWPPDLADVAAGRQAQVFADWLDEVRASGAVLQGVADLDAG</sequence>
<accession>A0ABP4E6F9</accession>
<comment type="caution">
    <text evidence="1">The sequence shown here is derived from an EMBL/GenBank/DDBJ whole genome shotgun (WGS) entry which is preliminary data.</text>
</comment>
<reference evidence="2" key="1">
    <citation type="journal article" date="2019" name="Int. J. Syst. Evol. Microbiol.">
        <title>The Global Catalogue of Microorganisms (GCM) 10K type strain sequencing project: providing services to taxonomists for standard genome sequencing and annotation.</title>
        <authorList>
            <consortium name="The Broad Institute Genomics Platform"/>
            <consortium name="The Broad Institute Genome Sequencing Center for Infectious Disease"/>
            <person name="Wu L."/>
            <person name="Ma J."/>
        </authorList>
    </citation>
    <scope>NUCLEOTIDE SEQUENCE [LARGE SCALE GENOMIC DNA]</scope>
    <source>
        <strain evidence="2">JCM 13002</strain>
    </source>
</reference>